<sequence length="40" mass="4611">MKLSSNFFQKGGLGDTTKNKNIRLKRTKIKLEILAFVSER</sequence>
<protein>
    <submittedName>
        <fullName evidence="1">Uncharacterized protein</fullName>
    </submittedName>
</protein>
<name>A0A0V8EKQ1_LACLL</name>
<reference evidence="2" key="1">
    <citation type="submission" date="2015-10" db="EMBL/GenBank/DDBJ databases">
        <title>Draft Genome Sequences of 11 Lactococcus lactis subspecies cremoris strains.</title>
        <authorList>
            <person name="Wels M."/>
            <person name="Backus L."/>
            <person name="Boekhorst J."/>
            <person name="Dijkstra A."/>
            <person name="Beerthuizen M."/>
            <person name="Kelly W."/>
            <person name="Siezen R."/>
            <person name="Bachmann H."/>
            <person name="Van Hijum S."/>
        </authorList>
    </citation>
    <scope>NUCLEOTIDE SEQUENCE [LARGE SCALE GENOMIC DNA]</scope>
    <source>
        <strain evidence="2">N42</strain>
    </source>
</reference>
<organism evidence="1 2">
    <name type="scientific">Lactococcus lactis subsp. lactis</name>
    <name type="common">Streptococcus lactis</name>
    <dbReference type="NCBI Taxonomy" id="1360"/>
    <lineage>
        <taxon>Bacteria</taxon>
        <taxon>Bacillati</taxon>
        <taxon>Bacillota</taxon>
        <taxon>Bacilli</taxon>
        <taxon>Lactobacillales</taxon>
        <taxon>Streptococcaceae</taxon>
        <taxon>Lactococcus</taxon>
    </lineage>
</organism>
<dbReference type="PATRIC" id="fig|1360.116.peg.697"/>
<evidence type="ECO:0000313" key="1">
    <source>
        <dbReference type="EMBL" id="KSU26418.1"/>
    </source>
</evidence>
<comment type="caution">
    <text evidence="1">The sequence shown here is derived from an EMBL/GenBank/DDBJ whole genome shotgun (WGS) entry which is preliminary data.</text>
</comment>
<proteinExistence type="predicted"/>
<gene>
    <name evidence="1" type="ORF">N42_1575</name>
</gene>
<accession>A0A0V8EKQ1</accession>
<dbReference type="Proteomes" id="UP000052991">
    <property type="component" value="Unassembled WGS sequence"/>
</dbReference>
<dbReference type="AlphaFoldDB" id="A0A0V8EKQ1"/>
<dbReference type="EMBL" id="LKLW01000091">
    <property type="protein sequence ID" value="KSU26418.1"/>
    <property type="molecule type" value="Genomic_DNA"/>
</dbReference>
<evidence type="ECO:0000313" key="2">
    <source>
        <dbReference type="Proteomes" id="UP000052991"/>
    </source>
</evidence>